<dbReference type="GeneID" id="593807"/>
<dbReference type="GO" id="GO:0060236">
    <property type="term" value="P:regulation of mitotic spindle organization"/>
    <property type="evidence" value="ECO:0007669"/>
    <property type="project" value="InterPro"/>
</dbReference>
<dbReference type="GO" id="GO:0005634">
    <property type="term" value="C:nucleus"/>
    <property type="evidence" value="ECO:0007669"/>
    <property type="project" value="UniProtKB-SubCell"/>
</dbReference>
<feature type="domain" description="TPX2 C-terminal" evidence="8">
    <location>
        <begin position="861"/>
        <end position="936"/>
    </location>
</feature>
<feature type="region of interest" description="Disordered" evidence="7">
    <location>
        <begin position="898"/>
        <end position="926"/>
    </location>
</feature>
<dbReference type="GO" id="GO:0005819">
    <property type="term" value="C:spindle"/>
    <property type="evidence" value="ECO:0007669"/>
    <property type="project" value="UniProtKB-SubCell"/>
</dbReference>
<feature type="region of interest" description="Disordered" evidence="7">
    <location>
        <begin position="176"/>
        <end position="370"/>
    </location>
</feature>
<reference evidence="11" key="1">
    <citation type="submission" date="2015-02" db="EMBL/GenBank/DDBJ databases">
        <title>Genome sequencing for Strongylocentrotus purpuratus.</title>
        <authorList>
            <person name="Murali S."/>
            <person name="Liu Y."/>
            <person name="Vee V."/>
            <person name="English A."/>
            <person name="Wang M."/>
            <person name="Skinner E."/>
            <person name="Han Y."/>
            <person name="Muzny D.M."/>
            <person name="Worley K.C."/>
            <person name="Gibbs R.A."/>
        </authorList>
    </citation>
    <scope>NUCLEOTIDE SEQUENCE</scope>
</reference>
<proteinExistence type="inferred from homology"/>
<sequence length="949" mass="108631">MEPEKAFDENYEYNCPRFVDFSVPHVIDDNADEYFDIAHEGKDGQYDFMAEADGQIPEEFENPGPPSDCRSQESRGEERISEVPPPCQKETESVEHLQETTTNSIQDTEGEHEYQTKNNETGHIDQNVEHITDNENTVVEAAAPMREEDDDRVDQPVQDEIPSPEVKEMMEHVQEPVCEDSPMNTEVENPMTEAPEESTDQEMPVLELNTAPAVEEEEEESEMMYTQEKPLVKEEETHVEEKQMEVVDETSVTRDSPESPQVETHDAEIPPAVIPSNIAPVVKPKNLVTSWGNSNTDKTTGAKETRSRRSTRRSTRSLNSDVSQLKRASAGSNMQRRSLRVHNKSSQSPALKKRRVSDRAQSGGKKNTPVTTAKLVSKSFIPKLTLPSTPTFMKRNNTKPGAQFKTAEQIEMEKIAGFRKQLAARKKQSQASYKMVQGSSAYHAVKAVVPTTKPVGFTFETDQRIKEHPMATRQDAKTFESDLRGKISPAKVPHGPTVPKPFKLTDNRKRKLGEGGEGSKNSPYCSMATRIQQFHNKTPQRFHTRRSGDHRDNSMHKEEVPKPRLTHPKTPNLECRNRKRVITVQSTAEREEQELQEMQSYKFKAKPVNPKVMSNLNIGLKMPTHKEPTKAIGFNLESERLMKERATKKAQEEEQKEEEHYEFHARPVSTKMLEGPVGIGAAKPRSLTCPKSPAFALKNRVRVKEDVIVEPEEPKSRIIHAKPILHVGVPFKPQTTHKTTEIQPFSFEQRDKETQARKEAKIQEIYQEEEKARLFKAKPILEPVSMPEKKVKPVTKLEPFQLGNEEKGAKRAEMWSKKIEEELNEQRAMANAFKAKPADVVYNQPFVPQKPNKPLTEIDAFDLNTDRRAVEREGFEQWKMKKDLDERESRCQLEKLKEEEERKEIERMRREDMHHKAQPVKHYKPVHVMPSLKPLTDACSPNFSDRFQK</sequence>
<evidence type="ECO:0000256" key="6">
    <source>
        <dbReference type="ARBA" id="ARBA00023242"/>
    </source>
</evidence>
<comment type="subcellular location">
    <subcellularLocation>
        <location evidence="2">Cytoplasm</location>
        <location evidence="2">Cytoskeleton</location>
        <location evidence="2">Spindle</location>
    </subcellularLocation>
    <subcellularLocation>
        <location evidence="1">Nucleus</location>
    </subcellularLocation>
</comment>
<feature type="compositionally biased region" description="Polar residues" evidence="7">
    <location>
        <begin position="287"/>
        <end position="299"/>
    </location>
</feature>
<evidence type="ECO:0000256" key="2">
    <source>
        <dbReference type="ARBA" id="ARBA00004186"/>
    </source>
</evidence>
<feature type="compositionally biased region" description="Basic residues" evidence="7">
    <location>
        <begin position="916"/>
        <end position="925"/>
    </location>
</feature>
<dbReference type="InterPro" id="IPR027329">
    <property type="entry name" value="TPX2_C"/>
</dbReference>
<dbReference type="AlphaFoldDB" id="A0A7M7THG7"/>
<feature type="region of interest" description="Disordered" evidence="7">
    <location>
        <begin position="145"/>
        <end position="164"/>
    </location>
</feature>
<dbReference type="Pfam" id="PF12214">
    <property type="entry name" value="TPX2_importin"/>
    <property type="match status" value="1"/>
</dbReference>
<feature type="domain" description="TPX2 central" evidence="9">
    <location>
        <begin position="564"/>
        <end position="695"/>
    </location>
</feature>
<feature type="compositionally biased region" description="Basic and acidic residues" evidence="7">
    <location>
        <begin position="230"/>
        <end position="268"/>
    </location>
</feature>
<dbReference type="OMA" id="NADEWFN"/>
<dbReference type="PANTHER" id="PTHR14326:SF44">
    <property type="entry name" value="TARGETING PROTEIN FOR XKLP2"/>
    <property type="match status" value="1"/>
</dbReference>
<feature type="compositionally biased region" description="Basic and acidic residues" evidence="7">
    <location>
        <begin position="546"/>
        <end position="562"/>
    </location>
</feature>
<dbReference type="CTD" id="22974"/>
<dbReference type="InterPro" id="IPR009675">
    <property type="entry name" value="TPX2_fam"/>
</dbReference>
<keyword evidence="11" id="KW-1185">Reference proteome</keyword>
<evidence type="ECO:0000256" key="4">
    <source>
        <dbReference type="ARBA" id="ARBA00022490"/>
    </source>
</evidence>
<name>A0A7M7THG7_STRPU</name>
<evidence type="ECO:0000256" key="1">
    <source>
        <dbReference type="ARBA" id="ARBA00004123"/>
    </source>
</evidence>
<feature type="compositionally biased region" description="Basic and acidic residues" evidence="7">
    <location>
        <begin position="89"/>
        <end position="98"/>
    </location>
</feature>
<organism evidence="10 11">
    <name type="scientific">Strongylocentrotus purpuratus</name>
    <name type="common">Purple sea urchin</name>
    <dbReference type="NCBI Taxonomy" id="7668"/>
    <lineage>
        <taxon>Eukaryota</taxon>
        <taxon>Metazoa</taxon>
        <taxon>Echinodermata</taxon>
        <taxon>Eleutherozoa</taxon>
        <taxon>Echinozoa</taxon>
        <taxon>Echinoidea</taxon>
        <taxon>Euechinoidea</taxon>
        <taxon>Echinacea</taxon>
        <taxon>Camarodonta</taxon>
        <taxon>Echinidea</taxon>
        <taxon>Strongylocentrotidae</taxon>
        <taxon>Strongylocentrotus</taxon>
    </lineage>
</organism>
<dbReference type="Pfam" id="PF06886">
    <property type="entry name" value="TPX2"/>
    <property type="match status" value="1"/>
</dbReference>
<feature type="compositionally biased region" description="Basic and acidic residues" evidence="7">
    <location>
        <begin position="898"/>
        <end position="915"/>
    </location>
</feature>
<accession>A0A7M7THG7</accession>
<feature type="region of interest" description="Disordered" evidence="7">
    <location>
        <begin position="486"/>
        <end position="524"/>
    </location>
</feature>
<protein>
    <recommendedName>
        <fullName evidence="12">Targeting protein for Xklp2 homolog</fullName>
    </recommendedName>
</protein>
<feature type="compositionally biased region" description="Basic and acidic residues" evidence="7">
    <location>
        <begin position="70"/>
        <end position="81"/>
    </location>
</feature>
<dbReference type="GO" id="GO:0005874">
    <property type="term" value="C:microtubule"/>
    <property type="evidence" value="ECO:0007669"/>
    <property type="project" value="InterPro"/>
</dbReference>
<evidence type="ECO:0000256" key="7">
    <source>
        <dbReference type="SAM" id="MobiDB-lite"/>
    </source>
</evidence>
<dbReference type="FunCoup" id="A0A7M7THG7">
    <property type="interactions" value="330"/>
</dbReference>
<dbReference type="Proteomes" id="UP000007110">
    <property type="component" value="Unassembled WGS sequence"/>
</dbReference>
<evidence type="ECO:0000256" key="5">
    <source>
        <dbReference type="ARBA" id="ARBA00023212"/>
    </source>
</evidence>
<evidence type="ECO:0000313" key="10">
    <source>
        <dbReference type="EnsemblMetazoa" id="XP_798362"/>
    </source>
</evidence>
<dbReference type="InterPro" id="IPR027330">
    <property type="entry name" value="TPX2_central_dom"/>
</dbReference>
<evidence type="ECO:0000256" key="3">
    <source>
        <dbReference type="ARBA" id="ARBA00005885"/>
    </source>
</evidence>
<dbReference type="KEGG" id="spu:593807"/>
<evidence type="ECO:0000259" key="8">
    <source>
        <dbReference type="Pfam" id="PF06886"/>
    </source>
</evidence>
<keyword evidence="4" id="KW-0963">Cytoplasm</keyword>
<dbReference type="RefSeq" id="XP_798362.2">
    <property type="nucleotide sequence ID" value="XM_793269.5"/>
</dbReference>
<evidence type="ECO:0000313" key="11">
    <source>
        <dbReference type="Proteomes" id="UP000007110"/>
    </source>
</evidence>
<dbReference type="PANTHER" id="PTHR14326">
    <property type="entry name" value="TARGETING PROTEIN FOR XKLP2"/>
    <property type="match status" value="1"/>
</dbReference>
<dbReference type="OrthoDB" id="1684416at2759"/>
<reference evidence="10" key="2">
    <citation type="submission" date="2021-01" db="UniProtKB">
        <authorList>
            <consortium name="EnsemblMetazoa"/>
        </authorList>
    </citation>
    <scope>IDENTIFICATION</scope>
</reference>
<evidence type="ECO:0008006" key="12">
    <source>
        <dbReference type="Google" id="ProtNLM"/>
    </source>
</evidence>
<dbReference type="InParanoid" id="A0A7M7THG7"/>
<comment type="similarity">
    <text evidence="3">Belongs to the TPX2 family.</text>
</comment>
<keyword evidence="5" id="KW-0206">Cytoskeleton</keyword>
<dbReference type="EnsemblMetazoa" id="XM_793269">
    <property type="protein sequence ID" value="XP_798362"/>
    <property type="gene ID" value="LOC593807"/>
</dbReference>
<feature type="region of interest" description="Disordered" evidence="7">
    <location>
        <begin position="50"/>
        <end position="114"/>
    </location>
</feature>
<keyword evidence="6" id="KW-0539">Nucleus</keyword>
<evidence type="ECO:0000259" key="9">
    <source>
        <dbReference type="Pfam" id="PF12214"/>
    </source>
</evidence>
<feature type="region of interest" description="Disordered" evidence="7">
    <location>
        <begin position="537"/>
        <end position="572"/>
    </location>
</feature>